<evidence type="ECO:0000256" key="4">
    <source>
        <dbReference type="SAM" id="Phobius"/>
    </source>
</evidence>
<feature type="transmembrane region" description="Helical" evidence="4">
    <location>
        <begin position="46"/>
        <end position="63"/>
    </location>
</feature>
<evidence type="ECO:0000313" key="6">
    <source>
        <dbReference type="Proteomes" id="UP001595840"/>
    </source>
</evidence>
<keyword evidence="1 5" id="KW-0489">Methyltransferase</keyword>
<dbReference type="PANTHER" id="PTHR13610:SF9">
    <property type="entry name" value="FI06469P"/>
    <property type="match status" value="1"/>
</dbReference>
<keyword evidence="2" id="KW-0808">Transferase</keyword>
<accession>A0ABV8V9R0</accession>
<dbReference type="InterPro" id="IPR026170">
    <property type="entry name" value="FAM173A/B"/>
</dbReference>
<evidence type="ECO:0000313" key="5">
    <source>
        <dbReference type="EMBL" id="MFC4363432.1"/>
    </source>
</evidence>
<dbReference type="Gene3D" id="3.40.50.150">
    <property type="entry name" value="Vaccinia Virus protein VP39"/>
    <property type="match status" value="1"/>
</dbReference>
<dbReference type="PANTHER" id="PTHR13610">
    <property type="entry name" value="METHYLTRANSFERASE DOMAIN-CONTAINING PROTEIN"/>
    <property type="match status" value="1"/>
</dbReference>
<keyword evidence="4" id="KW-0812">Transmembrane</keyword>
<dbReference type="RefSeq" id="WP_290261227.1">
    <property type="nucleotide sequence ID" value="NZ_JAUFQG010000004.1"/>
</dbReference>
<organism evidence="5 6">
    <name type="scientific">Simiduia curdlanivorans</name>
    <dbReference type="NCBI Taxonomy" id="1492769"/>
    <lineage>
        <taxon>Bacteria</taxon>
        <taxon>Pseudomonadati</taxon>
        <taxon>Pseudomonadota</taxon>
        <taxon>Gammaproteobacteria</taxon>
        <taxon>Cellvibrionales</taxon>
        <taxon>Cellvibrionaceae</taxon>
        <taxon>Simiduia</taxon>
    </lineage>
</organism>
<proteinExistence type="predicted"/>
<keyword evidence="4" id="KW-1133">Transmembrane helix</keyword>
<name>A0ABV8V9R0_9GAMM</name>
<keyword evidence="3" id="KW-0949">S-adenosyl-L-methionine</keyword>
<evidence type="ECO:0000256" key="3">
    <source>
        <dbReference type="ARBA" id="ARBA00022691"/>
    </source>
</evidence>
<gene>
    <name evidence="5" type="ORF">ACFOX3_14040</name>
</gene>
<dbReference type="SUPFAM" id="SSF53335">
    <property type="entry name" value="S-adenosyl-L-methionine-dependent methyltransferases"/>
    <property type="match status" value="1"/>
</dbReference>
<reference evidence="6" key="1">
    <citation type="journal article" date="2019" name="Int. J. Syst. Evol. Microbiol.">
        <title>The Global Catalogue of Microorganisms (GCM) 10K type strain sequencing project: providing services to taxonomists for standard genome sequencing and annotation.</title>
        <authorList>
            <consortium name="The Broad Institute Genomics Platform"/>
            <consortium name="The Broad Institute Genome Sequencing Center for Infectious Disease"/>
            <person name="Wu L."/>
            <person name="Ma J."/>
        </authorList>
    </citation>
    <scope>NUCLEOTIDE SEQUENCE [LARGE SCALE GENOMIC DNA]</scope>
    <source>
        <strain evidence="6">CECT 8570</strain>
    </source>
</reference>
<evidence type="ECO:0000256" key="1">
    <source>
        <dbReference type="ARBA" id="ARBA00022603"/>
    </source>
</evidence>
<sequence length="152" mass="16876">MPSSKKARRAMLQLVESAGDGPIVDLGSGWGSLVVRLALQYPNRQVVGYELSLLPWLVTVLISKCMRLKNVTVYREDFLKADLSSASVIVCYLFPAGMAALATKLAEQKIAPRYLISNTFALPSYQPETTLRLDDLYRSPIYCYRISPADGQ</sequence>
<dbReference type="GO" id="GO:0032259">
    <property type="term" value="P:methylation"/>
    <property type="evidence" value="ECO:0007669"/>
    <property type="project" value="UniProtKB-KW"/>
</dbReference>
<dbReference type="EMBL" id="JBHSCX010000020">
    <property type="protein sequence ID" value="MFC4363432.1"/>
    <property type="molecule type" value="Genomic_DNA"/>
</dbReference>
<keyword evidence="4" id="KW-0472">Membrane</keyword>
<evidence type="ECO:0000256" key="2">
    <source>
        <dbReference type="ARBA" id="ARBA00022679"/>
    </source>
</evidence>
<dbReference type="Proteomes" id="UP001595840">
    <property type="component" value="Unassembled WGS sequence"/>
</dbReference>
<comment type="caution">
    <text evidence="5">The sequence shown here is derived from an EMBL/GenBank/DDBJ whole genome shotgun (WGS) entry which is preliminary data.</text>
</comment>
<dbReference type="InterPro" id="IPR029063">
    <property type="entry name" value="SAM-dependent_MTases_sf"/>
</dbReference>
<protein>
    <submittedName>
        <fullName evidence="5">Class I SAM-dependent methyltransferase</fullName>
    </submittedName>
</protein>
<dbReference type="GO" id="GO:0008168">
    <property type="term" value="F:methyltransferase activity"/>
    <property type="evidence" value="ECO:0007669"/>
    <property type="project" value="UniProtKB-KW"/>
</dbReference>
<feature type="transmembrane region" description="Helical" evidence="4">
    <location>
        <begin position="83"/>
        <end position="103"/>
    </location>
</feature>
<keyword evidence="6" id="KW-1185">Reference proteome</keyword>